<dbReference type="Proteomes" id="UP000002280">
    <property type="component" value="Chromosome 1"/>
</dbReference>
<dbReference type="STRING" id="13616.ENSMODP00000029451"/>
<organism evidence="5 6">
    <name type="scientific">Monodelphis domestica</name>
    <name type="common">Gray short-tailed opossum</name>
    <dbReference type="NCBI Taxonomy" id="13616"/>
    <lineage>
        <taxon>Eukaryota</taxon>
        <taxon>Metazoa</taxon>
        <taxon>Chordata</taxon>
        <taxon>Craniata</taxon>
        <taxon>Vertebrata</taxon>
        <taxon>Euteleostomi</taxon>
        <taxon>Mammalia</taxon>
        <taxon>Metatheria</taxon>
        <taxon>Didelphimorphia</taxon>
        <taxon>Didelphidae</taxon>
        <taxon>Monodelphis</taxon>
    </lineage>
</organism>
<dbReference type="SUPFAM" id="SSF50978">
    <property type="entry name" value="WD40 repeat-like"/>
    <property type="match status" value="1"/>
</dbReference>
<dbReference type="Pfam" id="PF12660">
    <property type="entry name" value="zf-TFIIIC"/>
    <property type="match status" value="1"/>
</dbReference>
<dbReference type="PANTHER" id="PTHR15496">
    <property type="entry name" value="GENERAL TRANSCRIPTION FACTOR 3C POLYPEPTIDE 4 FAMILY"/>
    <property type="match status" value="1"/>
</dbReference>
<reference evidence="5" key="2">
    <citation type="submission" date="2025-08" db="UniProtKB">
        <authorList>
            <consortium name="Ensembl"/>
        </authorList>
    </citation>
    <scope>IDENTIFICATION</scope>
</reference>
<dbReference type="GeneTree" id="ENSGT00390000011873"/>
<dbReference type="CTD" id="9329"/>
<dbReference type="GO" id="GO:0006384">
    <property type="term" value="P:transcription initiation at RNA polymerase III promoter"/>
    <property type="evidence" value="ECO:0007669"/>
    <property type="project" value="InterPro"/>
</dbReference>
<feature type="domain" description="Transcription factor IIIC 90kDa subunit N-terminal" evidence="2">
    <location>
        <begin position="183"/>
        <end position="627"/>
    </location>
</feature>
<protein>
    <submittedName>
        <fullName evidence="5">Ral transcription factor IIIC subunit 4</fullName>
    </submittedName>
</protein>
<dbReference type="Ensembl" id="ENSMODT00000031026.2">
    <property type="protein sequence ID" value="ENSMODP00000029451.2"/>
    <property type="gene ID" value="ENSMODG00000012559.4"/>
</dbReference>
<dbReference type="OrthoDB" id="6021743at2759"/>
<feature type="domain" description="Transcription factor IIIC putative zinc-finger" evidence="3">
    <location>
        <begin position="848"/>
        <end position="899"/>
    </location>
</feature>
<feature type="region of interest" description="Disordered" evidence="1">
    <location>
        <begin position="48"/>
        <end position="154"/>
    </location>
</feature>
<feature type="region of interest" description="Disordered" evidence="1">
    <location>
        <begin position="1"/>
        <end position="27"/>
    </location>
</feature>
<dbReference type="AlphaFoldDB" id="F6QLD2"/>
<dbReference type="GO" id="GO:0036408">
    <property type="term" value="F:histone H3K14 acetyltransferase activity"/>
    <property type="evidence" value="ECO:0007669"/>
    <property type="project" value="Ensembl"/>
</dbReference>
<name>F6QLD2_MONDO</name>
<feature type="region of interest" description="Disordered" evidence="1">
    <location>
        <begin position="729"/>
        <end position="774"/>
    </location>
</feature>
<dbReference type="InterPro" id="IPR044230">
    <property type="entry name" value="GTF3C4"/>
</dbReference>
<dbReference type="InParanoid" id="F6QLD2"/>
<keyword evidence="6" id="KW-1185">Reference proteome</keyword>
<reference evidence="5 6" key="1">
    <citation type="journal article" date="2007" name="Nature">
        <title>Genome of the marsupial Monodelphis domestica reveals innovation in non-coding sequences.</title>
        <authorList>
            <person name="Mikkelsen T.S."/>
            <person name="Wakefield M.J."/>
            <person name="Aken B."/>
            <person name="Amemiya C.T."/>
            <person name="Chang J.L."/>
            <person name="Duke S."/>
            <person name="Garber M."/>
            <person name="Gentles A.J."/>
            <person name="Goodstadt L."/>
            <person name="Heger A."/>
            <person name="Jurka J."/>
            <person name="Kamal M."/>
            <person name="Mauceli E."/>
            <person name="Searle S.M."/>
            <person name="Sharpe T."/>
            <person name="Baker M.L."/>
            <person name="Batzer M.A."/>
            <person name="Benos P.V."/>
            <person name="Belov K."/>
            <person name="Clamp M."/>
            <person name="Cook A."/>
            <person name="Cuff J."/>
            <person name="Das R."/>
            <person name="Davidow L."/>
            <person name="Deakin J.E."/>
            <person name="Fazzari M.J."/>
            <person name="Glass J.L."/>
            <person name="Grabherr M."/>
            <person name="Greally J.M."/>
            <person name="Gu W."/>
            <person name="Hore T.A."/>
            <person name="Huttley G.A."/>
            <person name="Kleber M."/>
            <person name="Jirtle R.L."/>
            <person name="Koina E."/>
            <person name="Lee J.T."/>
            <person name="Mahony S."/>
            <person name="Marra M.A."/>
            <person name="Miller R.D."/>
            <person name="Nicholls R.D."/>
            <person name="Oda M."/>
            <person name="Papenfuss A.T."/>
            <person name="Parra Z.E."/>
            <person name="Pollock D.D."/>
            <person name="Ray D.A."/>
            <person name="Schein J.E."/>
            <person name="Speed T.P."/>
            <person name="Thompson K."/>
            <person name="VandeBerg J.L."/>
            <person name="Wade C.M."/>
            <person name="Walker J.A."/>
            <person name="Waters P.D."/>
            <person name="Webber C."/>
            <person name="Weidman J.R."/>
            <person name="Xie X."/>
            <person name="Zody M.C."/>
            <person name="Baldwin J."/>
            <person name="Abdouelleil A."/>
            <person name="Abdulkadir J."/>
            <person name="Abebe A."/>
            <person name="Abera B."/>
            <person name="Abreu J."/>
            <person name="Acer S.C."/>
            <person name="Aftuck L."/>
            <person name="Alexander A."/>
            <person name="An P."/>
            <person name="Anderson E."/>
            <person name="Anderson S."/>
            <person name="Arachi H."/>
            <person name="Azer M."/>
            <person name="Bachantsang P."/>
            <person name="Barry A."/>
            <person name="Bayul T."/>
            <person name="Berlin A."/>
            <person name="Bessette D."/>
            <person name="Bloom T."/>
            <person name="Bloom T."/>
            <person name="Boguslavskiy L."/>
            <person name="Bonnet C."/>
            <person name="Boukhgalter B."/>
            <person name="Bourzgui I."/>
            <person name="Brown A."/>
            <person name="Cahill P."/>
            <person name="Channer S."/>
            <person name="Cheshatsang Y."/>
            <person name="Chuda L."/>
            <person name="Citroen M."/>
            <person name="Collymore A."/>
            <person name="Cooke P."/>
            <person name="Costello M."/>
            <person name="D'Aco K."/>
            <person name="Daza R."/>
            <person name="De Haan G."/>
            <person name="DeGray S."/>
            <person name="DeMaso C."/>
            <person name="Dhargay N."/>
            <person name="Dooley K."/>
            <person name="Dooley E."/>
            <person name="Doricent M."/>
            <person name="Dorje P."/>
            <person name="Dorjee K."/>
            <person name="Dupes A."/>
            <person name="Elong R."/>
            <person name="Falk J."/>
            <person name="Farina A."/>
            <person name="Faro S."/>
            <person name="Ferguson D."/>
            <person name="Fisher S."/>
            <person name="Foley C.D."/>
            <person name="Franke A."/>
            <person name="Friedrich D."/>
            <person name="Gadbois L."/>
            <person name="Gearin G."/>
            <person name="Gearin C.R."/>
            <person name="Giannoukos G."/>
            <person name="Goode T."/>
            <person name="Graham J."/>
            <person name="Grandbois E."/>
            <person name="Grewal S."/>
            <person name="Gyaltsen K."/>
            <person name="Hafez N."/>
            <person name="Hagos B."/>
            <person name="Hall J."/>
            <person name="Henson C."/>
            <person name="Hollinger A."/>
            <person name="Honan T."/>
            <person name="Huard M.D."/>
            <person name="Hughes L."/>
            <person name="Hurhula B."/>
            <person name="Husby M.E."/>
            <person name="Kamat A."/>
            <person name="Kanga B."/>
            <person name="Kashin S."/>
            <person name="Khazanovich D."/>
            <person name="Kisner P."/>
            <person name="Lance K."/>
            <person name="Lara M."/>
            <person name="Lee W."/>
            <person name="Lennon N."/>
            <person name="Letendre F."/>
            <person name="LeVine R."/>
            <person name="Lipovsky A."/>
            <person name="Liu X."/>
            <person name="Liu J."/>
            <person name="Liu S."/>
            <person name="Lokyitsang T."/>
            <person name="Lokyitsang Y."/>
            <person name="Lubonja R."/>
            <person name="Lui A."/>
            <person name="MacDonald P."/>
            <person name="Magnisalis V."/>
            <person name="Maru K."/>
            <person name="Matthews C."/>
            <person name="McCusker W."/>
            <person name="McDonough S."/>
            <person name="Mehta T."/>
            <person name="Meldrim J."/>
            <person name="Meneus L."/>
            <person name="Mihai O."/>
            <person name="Mihalev A."/>
            <person name="Mihova T."/>
            <person name="Mittelman R."/>
            <person name="Mlenga V."/>
            <person name="Montmayeur A."/>
            <person name="Mulrain L."/>
            <person name="Navidi A."/>
            <person name="Naylor J."/>
            <person name="Negash T."/>
            <person name="Nguyen T."/>
            <person name="Nguyen N."/>
            <person name="Nicol R."/>
            <person name="Norbu C."/>
            <person name="Norbu N."/>
            <person name="Novod N."/>
            <person name="O'Neill B."/>
            <person name="Osman S."/>
            <person name="Markiewicz E."/>
            <person name="Oyono O.L."/>
            <person name="Patti C."/>
            <person name="Phunkhang P."/>
            <person name="Pierre F."/>
            <person name="Priest M."/>
            <person name="Raghuraman S."/>
            <person name="Rege F."/>
            <person name="Reyes R."/>
            <person name="Rise C."/>
            <person name="Rogov P."/>
            <person name="Ross K."/>
            <person name="Ryan E."/>
            <person name="Settipalli S."/>
            <person name="Shea T."/>
            <person name="Sherpa N."/>
            <person name="Shi L."/>
            <person name="Shih D."/>
            <person name="Sparrow T."/>
            <person name="Spaulding J."/>
            <person name="Stalker J."/>
            <person name="Stange-Thomann N."/>
            <person name="Stavropoulos S."/>
            <person name="Stone C."/>
            <person name="Strader C."/>
            <person name="Tesfaye S."/>
            <person name="Thomson T."/>
            <person name="Thoulutsang Y."/>
            <person name="Thoulutsang D."/>
            <person name="Topham K."/>
            <person name="Topping I."/>
            <person name="Tsamla T."/>
            <person name="Vassiliev H."/>
            <person name="Vo A."/>
            <person name="Wangchuk T."/>
            <person name="Wangdi T."/>
            <person name="Weiand M."/>
            <person name="Wilkinson J."/>
            <person name="Wilson A."/>
            <person name="Yadav S."/>
            <person name="Young G."/>
            <person name="Yu Q."/>
            <person name="Zembek L."/>
            <person name="Zhong D."/>
            <person name="Zimmer A."/>
            <person name="Zwirko Z."/>
            <person name="Jaffe D.B."/>
            <person name="Alvarez P."/>
            <person name="Brockman W."/>
            <person name="Butler J."/>
            <person name="Chin C."/>
            <person name="Gnerre S."/>
            <person name="MacCallum I."/>
            <person name="Graves J.A."/>
            <person name="Ponting C.P."/>
            <person name="Breen M."/>
            <person name="Samollow P.B."/>
            <person name="Lander E.S."/>
            <person name="Lindblad-Toh K."/>
        </authorList>
    </citation>
    <scope>NUCLEOTIDE SEQUENCE [LARGE SCALE GENOMIC DNA]</scope>
</reference>
<dbReference type="InterPro" id="IPR024764">
    <property type="entry name" value="TFIIIC_Znf"/>
</dbReference>
<dbReference type="OMA" id="NGHVWLR"/>
<gene>
    <name evidence="5" type="primary">GTF3C4</name>
</gene>
<evidence type="ECO:0000259" key="3">
    <source>
        <dbReference type="Pfam" id="PF12660"/>
    </source>
</evidence>
<dbReference type="GO" id="GO:0005654">
    <property type="term" value="C:nucleoplasm"/>
    <property type="evidence" value="ECO:0007669"/>
    <property type="project" value="Ensembl"/>
</dbReference>
<dbReference type="Bgee" id="ENSMODG00000012559">
    <property type="expression patterns" value="Expressed in forelimb bud and 19 other cell types or tissues"/>
</dbReference>
<dbReference type="HOGENOM" id="CLU_2830546_0_0_1"/>
<evidence type="ECO:0000256" key="1">
    <source>
        <dbReference type="SAM" id="MobiDB-lite"/>
    </source>
</evidence>
<feature type="compositionally biased region" description="Acidic residues" evidence="1">
    <location>
        <begin position="117"/>
        <end position="132"/>
    </location>
</feature>
<feature type="compositionally biased region" description="Pro residues" evidence="1">
    <location>
        <begin position="8"/>
        <end position="20"/>
    </location>
</feature>
<dbReference type="InterPro" id="IPR024761">
    <property type="entry name" value="TFIIIC_delta_N"/>
</dbReference>
<feature type="compositionally biased region" description="Gly residues" evidence="1">
    <location>
        <begin position="65"/>
        <end position="90"/>
    </location>
</feature>
<dbReference type="GeneID" id="100017402"/>
<dbReference type="InterPro" id="IPR045803">
    <property type="entry name" value="DUF5921"/>
</dbReference>
<dbReference type="ExpressionAtlas" id="F6QLD2">
    <property type="expression patterns" value="baseline"/>
</dbReference>
<dbReference type="GO" id="GO:0000995">
    <property type="term" value="F:RNA polymerase III general transcription initiation factor activity"/>
    <property type="evidence" value="ECO:0007669"/>
    <property type="project" value="Ensembl"/>
</dbReference>
<feature type="compositionally biased region" description="Basic and acidic residues" evidence="1">
    <location>
        <begin position="746"/>
        <end position="757"/>
    </location>
</feature>
<accession>F6QLD2</accession>
<feature type="compositionally biased region" description="Low complexity" evidence="1">
    <location>
        <begin position="143"/>
        <end position="154"/>
    </location>
</feature>
<evidence type="ECO:0000259" key="2">
    <source>
        <dbReference type="Pfam" id="PF12657"/>
    </source>
</evidence>
<proteinExistence type="predicted"/>
<dbReference type="FunCoup" id="F6QLD2">
    <property type="interactions" value="2532"/>
</dbReference>
<dbReference type="Pfam" id="PF19336">
    <property type="entry name" value="DUF5921"/>
    <property type="match status" value="1"/>
</dbReference>
<dbReference type="InterPro" id="IPR036322">
    <property type="entry name" value="WD40_repeat_dom_sf"/>
</dbReference>
<feature type="domain" description="DUF5921" evidence="4">
    <location>
        <begin position="628"/>
        <end position="705"/>
    </location>
</feature>
<sequence>MRPEPRHPPPPAPFPFPPPLNTHHPHEGMLVVVRKRPRFLGRQYVSHQCPDLVARQRRGPSWLGGAPGRGEPGKGGGTGGGGSGSGGGGSLRVPGSGLSTPGKMSVSDEPRVMSSVDEAEPPEEEEDEEEEEEGKRREKEPVAAAPGAAGAAGPSASFGLVAARREPAVKLQHAVSGLEPLSWSEDHRVSVSTARSIAVLELICDVHSPGQDLVIHRTSVPAPANSCLLKVGSKKEVVECKEKFATSKDPTVSQSFMLDRVFNPEGKSLPPMRGFKYTSWSPMGCDANGRCLLSALTMDNRLTIQANLNRLQWVQLVDLTEIYGERLYETSYKLTKNEAPEGDLGDFAEFQRRHSMQTPVRMEWSGICTTQQVKHNNECHDVGSVLLAVLFENGNIAVWQFQLPFIGKESISSCNTIESGITSPSVLFWWEYEHNNRKMSGLIVGSAFGPVKILPVNLKAVKGYFTLRQPVILWKEMDQLPVHSIKCIPLYHPYQKCSCSLVVAARGSYVFWCLLLISKAGLNVHNSHVTGLHTLPIVSMTADKQNGTVYTCSSDGKVRQLIPIFTDVALKFEHQLIKLSEVFGSVRTHGISVSPCGAYLAVITTEGMINGLHPVNKNYQVQFVTLKTFEEAAAQLLESSVQNLFKQVDLLDLVRWKILKDKHIPQFLQEALDKKIESSGSTYFWRFKLFLLRILYQSMQKTPSEVLWKPTHEDNKILISDSLGLGHTEEEHQEEGTSFKQIGKPGGHERNKERDAEDLADSSPIQSGDAGREPMEEKLLEIQGRIEAVEMHLTREHMKRVLGEVYLHTWITENTGIPTRGLCDFLMSDEGYDDRTARVLIGHISKKMNKQTFPEHCSLCKEILPFTDRKQAVCSNGHIWLRCFLTYQSCQSLIYRRCLLHDSIARHPTPEDPDWIKRLLQGPCPFCDSPVF</sequence>
<dbReference type="PANTHER" id="PTHR15496:SF2">
    <property type="entry name" value="GENERAL TRANSCRIPTION FACTOR 3C POLYPEPTIDE 4"/>
    <property type="match status" value="1"/>
</dbReference>
<reference evidence="5" key="3">
    <citation type="submission" date="2025-09" db="UniProtKB">
        <authorList>
            <consortium name="Ensembl"/>
        </authorList>
    </citation>
    <scope>IDENTIFICATION</scope>
</reference>
<evidence type="ECO:0000259" key="4">
    <source>
        <dbReference type="Pfam" id="PF19336"/>
    </source>
</evidence>
<evidence type="ECO:0000313" key="6">
    <source>
        <dbReference type="Proteomes" id="UP000002280"/>
    </source>
</evidence>
<evidence type="ECO:0000313" key="5">
    <source>
        <dbReference type="Ensembl" id="ENSMODP00000029451.2"/>
    </source>
</evidence>
<dbReference type="Pfam" id="PF12657">
    <property type="entry name" value="TFIIIC_delta"/>
    <property type="match status" value="1"/>
</dbReference>
<dbReference type="GO" id="GO:0000127">
    <property type="term" value="C:transcription factor TFIIIC complex"/>
    <property type="evidence" value="ECO:0000318"/>
    <property type="project" value="GO_Central"/>
</dbReference>
<dbReference type="GO" id="GO:0005739">
    <property type="term" value="C:mitochondrion"/>
    <property type="evidence" value="ECO:0007669"/>
    <property type="project" value="Ensembl"/>
</dbReference>
<dbReference type="KEGG" id="mdo:100017402"/>